<evidence type="ECO:0000313" key="3">
    <source>
        <dbReference type="EMBL" id="GEY63844.1"/>
    </source>
</evidence>
<name>A0A699HTI8_TANCI</name>
<dbReference type="InterPro" id="IPR057670">
    <property type="entry name" value="SH3_retrovirus"/>
</dbReference>
<evidence type="ECO:0000256" key="1">
    <source>
        <dbReference type="SAM" id="MobiDB-lite"/>
    </source>
</evidence>
<dbReference type="SUPFAM" id="SSF53098">
    <property type="entry name" value="Ribonuclease H-like"/>
    <property type="match status" value="1"/>
</dbReference>
<sequence length="743" mass="85438">MLIISTISKAYFQNVQGTTSRDLWLSLKKAYAPHSISRKYTLKTQLLRIKMYGDETLNAYLNRAQEYADALAAIGEPVKDKDLVMLVVLILREKYNGLKTTITARQSPTSFSELHALLSDHDYMLGKTRTPIAPYGPQAFYGARPSNNRSNNNNRENRNNSRGNNNRGRDNGRQFDWASTQNTVYGTCNRCDTRANSHVTPDLKAMDNSKAYYGEDTLHVGSDESTHTTLLTGPSKHDLYTITLPQLKFINKVSFLTVRASPTIWHRWLGHPHQRLFNSMLSNFSLPVTNKSLSSLSNSCPLGKSSKLPLFESGFRCNNILDLVYCDVWGPTPLLLFKGHRYFMLCVDHHSRYMWIYDLAQKSDVYSTFKLFVQMVERQFTIKLKNVQIDWGGEFRNLASFFSSLGILHRRSCAHTSEQNDFVERRNRHVVEIGLTLLAQACVPQRFWHYAFDTAVYLINRMPSRTSKNKSPFEHIFKRSPDYYFLCVFGCICFPYLRPYNRHKMDFCFTPCVFLGYSSSHHGYRYLDISTEHLYIARHVRFNEAQFPFDISKTTSPPLRKHIPITLRNHLIPLVNNVRFHVPLQKLNTRLLLSLFAELAWVQALLNELGIRLSSTPILWCDNLGATYLSSNPIFHARTKHVKIDYHFVREKVAQGDLRVQHISTHDQIADIFTKPLPTPRFLFLRSKLQEEALFPVAELQHDGKSQAQKTSSVSITLSCQHGQEVRVATTILPGAVMVYERG</sequence>
<gene>
    <name evidence="3" type="ORF">Tci_435818</name>
</gene>
<accession>A0A699HTI8</accession>
<dbReference type="PROSITE" id="PS50994">
    <property type="entry name" value="INTEGRASE"/>
    <property type="match status" value="1"/>
</dbReference>
<dbReference type="AlphaFoldDB" id="A0A699HTI8"/>
<dbReference type="InterPro" id="IPR039537">
    <property type="entry name" value="Retrotran_Ty1/copia-like"/>
</dbReference>
<dbReference type="EMBL" id="BKCJ010195875">
    <property type="protein sequence ID" value="GEY63844.1"/>
    <property type="molecule type" value="Genomic_DNA"/>
</dbReference>
<protein>
    <submittedName>
        <fullName evidence="3">Retrovirus-related Pol polyprotein from transposon TNT 1-94</fullName>
    </submittedName>
</protein>
<feature type="domain" description="Integrase catalytic" evidence="2">
    <location>
        <begin position="305"/>
        <end position="480"/>
    </location>
</feature>
<dbReference type="PANTHER" id="PTHR42648:SF26">
    <property type="entry name" value="INTEGRASE CATALYTIC DOMAIN-CONTAINING PROTEIN"/>
    <property type="match status" value="1"/>
</dbReference>
<organism evidence="3">
    <name type="scientific">Tanacetum cinerariifolium</name>
    <name type="common">Dalmatian daisy</name>
    <name type="synonym">Chrysanthemum cinerariifolium</name>
    <dbReference type="NCBI Taxonomy" id="118510"/>
    <lineage>
        <taxon>Eukaryota</taxon>
        <taxon>Viridiplantae</taxon>
        <taxon>Streptophyta</taxon>
        <taxon>Embryophyta</taxon>
        <taxon>Tracheophyta</taxon>
        <taxon>Spermatophyta</taxon>
        <taxon>Magnoliopsida</taxon>
        <taxon>eudicotyledons</taxon>
        <taxon>Gunneridae</taxon>
        <taxon>Pentapetalae</taxon>
        <taxon>asterids</taxon>
        <taxon>campanulids</taxon>
        <taxon>Asterales</taxon>
        <taxon>Asteraceae</taxon>
        <taxon>Asteroideae</taxon>
        <taxon>Anthemideae</taxon>
        <taxon>Anthemidinae</taxon>
        <taxon>Tanacetum</taxon>
    </lineage>
</organism>
<evidence type="ECO:0000259" key="2">
    <source>
        <dbReference type="PROSITE" id="PS50994"/>
    </source>
</evidence>
<dbReference type="PANTHER" id="PTHR42648">
    <property type="entry name" value="TRANSPOSASE, PUTATIVE-RELATED"/>
    <property type="match status" value="1"/>
</dbReference>
<dbReference type="GO" id="GO:0015074">
    <property type="term" value="P:DNA integration"/>
    <property type="evidence" value="ECO:0007669"/>
    <property type="project" value="InterPro"/>
</dbReference>
<dbReference type="Pfam" id="PF14223">
    <property type="entry name" value="Retrotran_gag_2"/>
    <property type="match status" value="1"/>
</dbReference>
<dbReference type="InterPro" id="IPR025724">
    <property type="entry name" value="GAG-pre-integrase_dom"/>
</dbReference>
<dbReference type="InterPro" id="IPR036397">
    <property type="entry name" value="RNaseH_sf"/>
</dbReference>
<dbReference type="Pfam" id="PF25597">
    <property type="entry name" value="SH3_retrovirus"/>
    <property type="match status" value="1"/>
</dbReference>
<dbReference type="Pfam" id="PF13976">
    <property type="entry name" value="gag_pre-integrs"/>
    <property type="match status" value="1"/>
</dbReference>
<feature type="compositionally biased region" description="Low complexity" evidence="1">
    <location>
        <begin position="146"/>
        <end position="166"/>
    </location>
</feature>
<dbReference type="InterPro" id="IPR012337">
    <property type="entry name" value="RNaseH-like_sf"/>
</dbReference>
<reference evidence="3" key="1">
    <citation type="journal article" date="2019" name="Sci. Rep.">
        <title>Draft genome of Tanacetum cinerariifolium, the natural source of mosquito coil.</title>
        <authorList>
            <person name="Yamashiro T."/>
            <person name="Shiraishi A."/>
            <person name="Satake H."/>
            <person name="Nakayama K."/>
        </authorList>
    </citation>
    <scope>NUCLEOTIDE SEQUENCE</scope>
</reference>
<feature type="region of interest" description="Disordered" evidence="1">
    <location>
        <begin position="135"/>
        <end position="175"/>
    </location>
</feature>
<dbReference type="CDD" id="cd09272">
    <property type="entry name" value="RNase_HI_RT_Ty1"/>
    <property type="match status" value="1"/>
</dbReference>
<proteinExistence type="predicted"/>
<dbReference type="Gene3D" id="3.30.420.10">
    <property type="entry name" value="Ribonuclease H-like superfamily/Ribonuclease H"/>
    <property type="match status" value="1"/>
</dbReference>
<dbReference type="InterPro" id="IPR001584">
    <property type="entry name" value="Integrase_cat-core"/>
</dbReference>
<comment type="caution">
    <text evidence="3">The sequence shown here is derived from an EMBL/GenBank/DDBJ whole genome shotgun (WGS) entry which is preliminary data.</text>
</comment>
<dbReference type="GO" id="GO:0003676">
    <property type="term" value="F:nucleic acid binding"/>
    <property type="evidence" value="ECO:0007669"/>
    <property type="project" value="InterPro"/>
</dbReference>